<dbReference type="AlphaFoldDB" id="A0A1Z5HR63"/>
<evidence type="ECO:0000256" key="1">
    <source>
        <dbReference type="ARBA" id="ARBA00004429"/>
    </source>
</evidence>
<keyword evidence="2" id="KW-0813">Transport</keyword>
<feature type="transmembrane region" description="Helical" evidence="9">
    <location>
        <begin position="145"/>
        <end position="163"/>
    </location>
</feature>
<feature type="transmembrane region" description="Helical" evidence="9">
    <location>
        <begin position="107"/>
        <end position="125"/>
    </location>
</feature>
<dbReference type="GO" id="GO:0005886">
    <property type="term" value="C:plasma membrane"/>
    <property type="evidence" value="ECO:0007669"/>
    <property type="project" value="UniProtKB-SubCell"/>
</dbReference>
<dbReference type="PANTHER" id="PTHR30574:SF1">
    <property type="entry name" value="SULPHUR TRANSPORT DOMAIN-CONTAINING PROTEIN"/>
    <property type="match status" value="1"/>
</dbReference>
<evidence type="ECO:0000256" key="3">
    <source>
        <dbReference type="ARBA" id="ARBA00022475"/>
    </source>
</evidence>
<evidence type="ECO:0000313" key="11">
    <source>
        <dbReference type="Proteomes" id="UP000197032"/>
    </source>
</evidence>
<dbReference type="PANTHER" id="PTHR30574">
    <property type="entry name" value="INNER MEMBRANE PROTEIN YEDE"/>
    <property type="match status" value="1"/>
</dbReference>
<feature type="transmembrane region" description="Helical" evidence="9">
    <location>
        <begin position="77"/>
        <end position="95"/>
    </location>
</feature>
<gene>
    <name evidence="10" type="ORF">KKC1_11830</name>
</gene>
<feature type="transmembrane region" description="Helical" evidence="9">
    <location>
        <begin position="15"/>
        <end position="34"/>
    </location>
</feature>
<accession>A0A1Z5HR63</accession>
<sequence length="167" mass="18560">MSKEVLRFHGVSTGWTYWFGGLLLALLNIILFAATQKPWGISLAIAKWGVKIARVFGSHPEKWAYFQHGHDIRGEDTWMILGMIAGSLLSTLLSSDFRWIKIRRRRQIILALGGGALMGFGARLAHGCNVGAFFSAISSQSLHGWVFAIFVFAGAYIGVKLLTRMYL</sequence>
<proteinExistence type="inferred from homology"/>
<comment type="subcellular location">
    <subcellularLocation>
        <location evidence="1">Cell inner membrane</location>
        <topology evidence="1">Multi-pass membrane protein</topology>
    </subcellularLocation>
</comment>
<evidence type="ECO:0000256" key="9">
    <source>
        <dbReference type="SAM" id="Phobius"/>
    </source>
</evidence>
<evidence type="ECO:0000313" key="10">
    <source>
        <dbReference type="EMBL" id="GAW92023.1"/>
    </source>
</evidence>
<dbReference type="RefSeq" id="WP_088553454.1">
    <property type="nucleotide sequence ID" value="NZ_BDGJ01000042.1"/>
</dbReference>
<keyword evidence="3" id="KW-1003">Cell membrane</keyword>
<keyword evidence="5 9" id="KW-0812">Transmembrane</keyword>
<evidence type="ECO:0000256" key="7">
    <source>
        <dbReference type="ARBA" id="ARBA00023136"/>
    </source>
</evidence>
<evidence type="ECO:0000256" key="2">
    <source>
        <dbReference type="ARBA" id="ARBA00022448"/>
    </source>
</evidence>
<dbReference type="Pfam" id="PF04143">
    <property type="entry name" value="Sulf_transp"/>
    <property type="match status" value="1"/>
</dbReference>
<keyword evidence="11" id="KW-1185">Reference proteome</keyword>
<reference evidence="11" key="1">
    <citation type="journal article" date="2017" name="Appl. Environ. Microbiol.">
        <title>Genomic analysis of Calderihabitans maritimus KKC1, a thermophilic hydrogenogenic carboxydotrophic bacterium isolated from marine sediment.</title>
        <authorList>
            <person name="Omae K."/>
            <person name="Yoneda Y."/>
            <person name="Fukuyama Y."/>
            <person name="Yoshida T."/>
            <person name="Sako Y."/>
        </authorList>
    </citation>
    <scope>NUCLEOTIDE SEQUENCE [LARGE SCALE GENOMIC DNA]</scope>
    <source>
        <strain evidence="11">KKC1</strain>
    </source>
</reference>
<keyword evidence="6 9" id="KW-1133">Transmembrane helix</keyword>
<evidence type="ECO:0000256" key="6">
    <source>
        <dbReference type="ARBA" id="ARBA00022989"/>
    </source>
</evidence>
<dbReference type="Proteomes" id="UP000197032">
    <property type="component" value="Unassembled WGS sequence"/>
</dbReference>
<comment type="caution">
    <text evidence="10">The sequence shown here is derived from an EMBL/GenBank/DDBJ whole genome shotgun (WGS) entry which is preliminary data.</text>
</comment>
<keyword evidence="7 9" id="KW-0472">Membrane</keyword>
<protein>
    <submittedName>
        <fullName evidence="10">Uncharacterized protein</fullName>
    </submittedName>
</protein>
<dbReference type="EMBL" id="BDGJ01000042">
    <property type="protein sequence ID" value="GAW92023.1"/>
    <property type="molecule type" value="Genomic_DNA"/>
</dbReference>
<evidence type="ECO:0000256" key="4">
    <source>
        <dbReference type="ARBA" id="ARBA00022519"/>
    </source>
</evidence>
<evidence type="ECO:0000256" key="8">
    <source>
        <dbReference type="ARBA" id="ARBA00035655"/>
    </source>
</evidence>
<organism evidence="10 11">
    <name type="scientific">Calderihabitans maritimus</name>
    <dbReference type="NCBI Taxonomy" id="1246530"/>
    <lineage>
        <taxon>Bacteria</taxon>
        <taxon>Bacillati</taxon>
        <taxon>Bacillota</taxon>
        <taxon>Clostridia</taxon>
        <taxon>Neomoorellales</taxon>
        <taxon>Calderihabitantaceae</taxon>
        <taxon>Calderihabitans</taxon>
    </lineage>
</organism>
<evidence type="ECO:0000256" key="5">
    <source>
        <dbReference type="ARBA" id="ARBA00022692"/>
    </source>
</evidence>
<dbReference type="OrthoDB" id="9794165at2"/>
<keyword evidence="4" id="KW-0997">Cell inner membrane</keyword>
<comment type="similarity">
    <text evidence="8">Belongs to the TsuA/YedE (TC 9.B.102) family.</text>
</comment>
<name>A0A1Z5HR63_9FIRM</name>
<dbReference type="InterPro" id="IPR007272">
    <property type="entry name" value="Sulf_transp_TsuA/YedE"/>
</dbReference>